<gene>
    <name evidence="3" type="ORF">LtaPh_0805700</name>
</gene>
<sequence length="178" mass="19544">MNARATDSMLPALTLWCALCFLTPHTALAMSLESLESELSSTLSKGQEIWMTTPPPAKGTVVEFPSNAIFYERVNNSLPPKSFFNTHWYISIIILLLGVIIAYALLALWMCYRFEYQEQRNAKRVVAQAYVTDGFFPLGSSTTRLPAQQHRCSSSSSDCSTTPGSNGNVCVGVNPLGP</sequence>
<feature type="transmembrane region" description="Helical" evidence="1">
    <location>
        <begin position="88"/>
        <end position="112"/>
    </location>
</feature>
<keyword evidence="4" id="KW-1185">Reference proteome</keyword>
<organism evidence="3 4">
    <name type="scientific">Leishmania tarentolae</name>
    <name type="common">Sauroleishmania tarentolae</name>
    <dbReference type="NCBI Taxonomy" id="5689"/>
    <lineage>
        <taxon>Eukaryota</taxon>
        <taxon>Discoba</taxon>
        <taxon>Euglenozoa</taxon>
        <taxon>Kinetoplastea</taxon>
        <taxon>Metakinetoplastina</taxon>
        <taxon>Trypanosomatida</taxon>
        <taxon>Trypanosomatidae</taxon>
        <taxon>Leishmaniinae</taxon>
        <taxon>Leishmania</taxon>
        <taxon>lizard Leishmania</taxon>
    </lineage>
</organism>
<comment type="caution">
    <text evidence="3">The sequence shown here is derived from an EMBL/GenBank/DDBJ whole genome shotgun (WGS) entry which is preliminary data.</text>
</comment>
<keyword evidence="1" id="KW-0472">Membrane</keyword>
<keyword evidence="1" id="KW-1133">Transmembrane helix</keyword>
<dbReference type="OrthoDB" id="266791at2759"/>
<evidence type="ECO:0000256" key="1">
    <source>
        <dbReference type="SAM" id="Phobius"/>
    </source>
</evidence>
<feature type="signal peptide" evidence="2">
    <location>
        <begin position="1"/>
        <end position="29"/>
    </location>
</feature>
<proteinExistence type="predicted"/>
<accession>A0A640KFC1</accession>
<evidence type="ECO:0000256" key="2">
    <source>
        <dbReference type="SAM" id="SignalP"/>
    </source>
</evidence>
<dbReference type="VEuPathDB" id="TriTrypDB:LtaPh_0805700"/>
<dbReference type="EMBL" id="BLBS01000009">
    <property type="protein sequence ID" value="GET86189.1"/>
    <property type="molecule type" value="Genomic_DNA"/>
</dbReference>
<evidence type="ECO:0000313" key="3">
    <source>
        <dbReference type="EMBL" id="GET86189.1"/>
    </source>
</evidence>
<dbReference type="AlphaFoldDB" id="A0A640KFC1"/>
<keyword evidence="1" id="KW-0812">Transmembrane</keyword>
<feature type="chain" id="PRO_5024805701" evidence="2">
    <location>
        <begin position="30"/>
        <end position="178"/>
    </location>
</feature>
<reference evidence="3" key="1">
    <citation type="submission" date="2019-11" db="EMBL/GenBank/DDBJ databases">
        <title>Leishmania tarentolae CDS.</title>
        <authorList>
            <person name="Goto Y."/>
            <person name="Yamagishi J."/>
        </authorList>
    </citation>
    <scope>NUCLEOTIDE SEQUENCE [LARGE SCALE GENOMIC DNA]</scope>
    <source>
        <strain evidence="3">Parrot Tar II</strain>
    </source>
</reference>
<name>A0A640KFC1_LEITA</name>
<evidence type="ECO:0000313" key="4">
    <source>
        <dbReference type="Proteomes" id="UP000419144"/>
    </source>
</evidence>
<dbReference type="Proteomes" id="UP000419144">
    <property type="component" value="Unassembled WGS sequence"/>
</dbReference>
<protein>
    <submittedName>
        <fullName evidence="3">Uncharacterized protein</fullName>
    </submittedName>
</protein>
<keyword evidence="2" id="KW-0732">Signal</keyword>